<evidence type="ECO:0000313" key="10">
    <source>
        <dbReference type="EMBL" id="TXD38185.1"/>
    </source>
</evidence>
<dbReference type="Pfam" id="PF01842">
    <property type="entry name" value="ACT"/>
    <property type="match status" value="1"/>
</dbReference>
<gene>
    <name evidence="7" type="primary">glnD</name>
    <name evidence="10" type="ORF">FRC98_04615</name>
</gene>
<evidence type="ECO:0000256" key="7">
    <source>
        <dbReference type="HAMAP-Rule" id="MF_00277"/>
    </source>
</evidence>
<evidence type="ECO:0000256" key="6">
    <source>
        <dbReference type="ARBA" id="ARBA00023268"/>
    </source>
</evidence>
<comment type="function">
    <text evidence="7">Modifies, by uridylylation and deuridylylation, the PII regulatory proteins (GlnB and homologs), in response to the nitrogen status of the cell that GlnD senses through the glutamine level. Under low glutamine levels, catalyzes the conversion of the PII proteins and UTP to PII-UMP and PPi, while under higher glutamine levels, GlnD hydrolyzes PII-UMP to PII and UMP (deuridylylation). Thus, controls uridylylation state and activity of the PII proteins, and plays an important role in the regulation of nitrogen metabolism.</text>
</comment>
<dbReference type="InterPro" id="IPR003607">
    <property type="entry name" value="HD/PDEase_dom"/>
</dbReference>
<dbReference type="EMBL" id="VOSM01000002">
    <property type="protein sequence ID" value="TXD38185.1"/>
    <property type="molecule type" value="Genomic_DNA"/>
</dbReference>
<feature type="domain" description="HD" evidence="9">
    <location>
        <begin position="473"/>
        <end position="591"/>
    </location>
</feature>
<dbReference type="GO" id="GO:0008773">
    <property type="term" value="F:[protein-PII] uridylyltransferase activity"/>
    <property type="evidence" value="ECO:0007669"/>
    <property type="project" value="UniProtKB-UniRule"/>
</dbReference>
<dbReference type="InterPro" id="IPR006674">
    <property type="entry name" value="HD_domain"/>
</dbReference>
<dbReference type="PIRSF" id="PIRSF006288">
    <property type="entry name" value="PII_uridyltransf"/>
    <property type="match status" value="1"/>
</dbReference>
<evidence type="ECO:0000256" key="4">
    <source>
        <dbReference type="ARBA" id="ARBA00022801"/>
    </source>
</evidence>
<dbReference type="GO" id="GO:0008081">
    <property type="term" value="F:phosphoric diester hydrolase activity"/>
    <property type="evidence" value="ECO:0007669"/>
    <property type="project" value="UniProtKB-UniRule"/>
</dbReference>
<dbReference type="GO" id="GO:0006808">
    <property type="term" value="P:regulation of nitrogen utilization"/>
    <property type="evidence" value="ECO:0007669"/>
    <property type="project" value="UniProtKB-UniRule"/>
</dbReference>
<comment type="catalytic activity">
    <reaction evidence="7">
        <text>[protein-PII]-uridylyl-L-tyrosine + H2O = [protein-PII]-L-tyrosine + UMP + H(+)</text>
        <dbReference type="Rhea" id="RHEA:48600"/>
        <dbReference type="Rhea" id="RHEA-COMP:12147"/>
        <dbReference type="Rhea" id="RHEA-COMP:12148"/>
        <dbReference type="ChEBI" id="CHEBI:15377"/>
        <dbReference type="ChEBI" id="CHEBI:15378"/>
        <dbReference type="ChEBI" id="CHEBI:46858"/>
        <dbReference type="ChEBI" id="CHEBI:57865"/>
        <dbReference type="ChEBI" id="CHEBI:90602"/>
    </reaction>
</comment>
<comment type="caution">
    <text evidence="7">Lacks conserved residue(s) required for the propagation of feature annotation.</text>
</comment>
<dbReference type="InterPro" id="IPR002912">
    <property type="entry name" value="ACT_dom"/>
</dbReference>
<comment type="domain">
    <text evidence="7">Has four distinct domains: an N-terminal nucleotidyltransferase (NT) domain responsible for UTase activity, a central HD domain that encodes UR activity, and two C-terminal ACT domains that seem to have a role in glutamine sensing.</text>
</comment>
<evidence type="ECO:0000256" key="2">
    <source>
        <dbReference type="ARBA" id="ARBA00022695"/>
    </source>
</evidence>
<feature type="domain" description="ACT" evidence="8">
    <location>
        <begin position="726"/>
        <end position="815"/>
    </location>
</feature>
<keyword evidence="3" id="KW-0677">Repeat</keyword>
<evidence type="ECO:0000259" key="9">
    <source>
        <dbReference type="PROSITE" id="PS51831"/>
    </source>
</evidence>
<dbReference type="PANTHER" id="PTHR47320">
    <property type="entry name" value="BIFUNCTIONAL URIDYLYLTRANSFERASE/URIDYLYL-REMOVING ENZYME"/>
    <property type="match status" value="1"/>
</dbReference>
<keyword evidence="2 7" id="KW-0548">Nucleotidyltransferase</keyword>
<keyword evidence="5 7" id="KW-0460">Magnesium</keyword>
<sequence length="921" mass="103158">MKHSSPLAIPEAVTRANDELIASRHTIARAIVMGAGGLEIAARLRAVTDRWLKILWEEALSEELRTAASLHATGGYGRDELAFHSDIDVLIALNDDAWLERDDLALAVERLMAWSRVPRLRLSHAVRTPAQTPEALAEDPRTAIALIDLRPLAGPASRAADRRTAMEHLRGNDEGTTFVEQLFEGHRQRVARHGQTVYLLEPDVKNGEGGMRDLNCIGWAARCRWQIDARTQTRDDVGWTEEQRLRYLDRLDAILGVRNALHLIHGRKTDRLTFGDQELLVRLDELRLQSPERLETVDPEAIAEHYRPTDEQDRQRLNPQVESLMRAYYWQARAVSVACERMLRRWSALSPPGPARMLGSFELMGDVIQLPEDRHDTLSADEVFEALSLASTHDALLDPRLESAIEAAVGTWPLGDASSPARAHRLRALLTSPSTSARTAQRLLDLGILTRTVPEFDPLVCHVQHDVYHVYTTDVHSLKCLELGRELLNGAPGAAGRWPFFRYVASSITDAEVFLLACLFHDIGKNRGGDHSRKGAVLMEAIGPRLGLDAAQVDLLAMLVREHLTLSLTSRRRDLSDPHVVDEIAERLGDVATLNLLTALTFCDMSTVAPDVMNDWNATLLMELYRRLREALEQGDERHRADPRGLRRIRQRLERRIQDLSDCPMEDIDLDTFLNDLPQEHLLHAEPDALARQLAAYTRARRNDVETRIQGVAVELAPLPERGITEIIVSTVDTPGTLARIAGALSSAGVNIMAADIVSTASGRTLDIFHIAHFNPAALPVSEPRAVDDPRRLEKITSRIIDVLEERLDVDELLQQRFDERRLTPRPIPQVPTEVRVVEHASELFTVIEVRAPDRLGLLYQITRALFETGVETRVSRIDSLGSQAIDNFYVEEAHGGKLSRERCTEVVTAIEDALSRLPEN</sequence>
<comment type="catalytic activity">
    <reaction evidence="7">
        <text>[protein-PII]-L-tyrosine + UTP = [protein-PII]-uridylyl-L-tyrosine + diphosphate</text>
        <dbReference type="Rhea" id="RHEA:13673"/>
        <dbReference type="Rhea" id="RHEA-COMP:12147"/>
        <dbReference type="Rhea" id="RHEA-COMP:12148"/>
        <dbReference type="ChEBI" id="CHEBI:33019"/>
        <dbReference type="ChEBI" id="CHEBI:46398"/>
        <dbReference type="ChEBI" id="CHEBI:46858"/>
        <dbReference type="ChEBI" id="CHEBI:90602"/>
        <dbReference type="EC" id="2.7.7.59"/>
    </reaction>
</comment>
<dbReference type="PROSITE" id="PS51831">
    <property type="entry name" value="HD"/>
    <property type="match status" value="1"/>
</dbReference>
<keyword evidence="1 7" id="KW-0808">Transferase</keyword>
<dbReference type="Proteomes" id="UP000321412">
    <property type="component" value="Unassembled WGS sequence"/>
</dbReference>
<dbReference type="Pfam" id="PF08335">
    <property type="entry name" value="GlnD_UR_UTase"/>
    <property type="match status" value="1"/>
</dbReference>
<dbReference type="CDD" id="cd05401">
    <property type="entry name" value="NT_GlnE_GlnD_like"/>
    <property type="match status" value="1"/>
</dbReference>
<accession>A0A5C6XH08</accession>
<dbReference type="Gene3D" id="1.10.3210.10">
    <property type="entry name" value="Hypothetical protein af1432"/>
    <property type="match status" value="1"/>
</dbReference>
<dbReference type="SMART" id="SM00471">
    <property type="entry name" value="HDc"/>
    <property type="match status" value="1"/>
</dbReference>
<evidence type="ECO:0000259" key="8">
    <source>
        <dbReference type="PROSITE" id="PS51671"/>
    </source>
</evidence>
<dbReference type="SUPFAM" id="SSF109604">
    <property type="entry name" value="HD-domain/PDEase-like"/>
    <property type="match status" value="1"/>
</dbReference>
<dbReference type="EC" id="3.1.4.-" evidence="7"/>
<dbReference type="CDD" id="cd04899">
    <property type="entry name" value="ACT_ACR-UUR-like_2"/>
    <property type="match status" value="1"/>
</dbReference>
<feature type="region of interest" description="Uridylyltransferase" evidence="7">
    <location>
        <begin position="1"/>
        <end position="357"/>
    </location>
</feature>
<comment type="cofactor">
    <cofactor evidence="7">
        <name>Mg(2+)</name>
        <dbReference type="ChEBI" id="CHEBI:18420"/>
    </cofactor>
</comment>
<evidence type="ECO:0000256" key="5">
    <source>
        <dbReference type="ARBA" id="ARBA00022842"/>
    </source>
</evidence>
<keyword evidence="4 7" id="KW-0378">Hydrolase</keyword>
<name>A0A5C6XH08_9DELT</name>
<dbReference type="InterPro" id="IPR010043">
    <property type="entry name" value="UTase/UR"/>
</dbReference>
<dbReference type="Pfam" id="PF01966">
    <property type="entry name" value="HD"/>
    <property type="match status" value="1"/>
</dbReference>
<dbReference type="AlphaFoldDB" id="A0A5C6XH08"/>
<comment type="similarity">
    <text evidence="7">Belongs to the GlnD family.</text>
</comment>
<dbReference type="InterPro" id="IPR013546">
    <property type="entry name" value="PII_UdlTrfase/GS_AdlTrfase"/>
</dbReference>
<dbReference type="EC" id="2.7.7.59" evidence="7"/>
<dbReference type="CDD" id="cd04900">
    <property type="entry name" value="ACT_UUR-like_1"/>
    <property type="match status" value="1"/>
</dbReference>
<evidence type="ECO:0000256" key="3">
    <source>
        <dbReference type="ARBA" id="ARBA00022737"/>
    </source>
</evidence>
<comment type="caution">
    <text evidence="10">The sequence shown here is derived from an EMBL/GenBank/DDBJ whole genome shotgun (WGS) entry which is preliminary data.</text>
</comment>
<feature type="domain" description="ACT" evidence="8">
    <location>
        <begin position="847"/>
        <end position="921"/>
    </location>
</feature>
<dbReference type="PROSITE" id="PS51671">
    <property type="entry name" value="ACT"/>
    <property type="match status" value="2"/>
</dbReference>
<dbReference type="InterPro" id="IPR043519">
    <property type="entry name" value="NT_sf"/>
</dbReference>
<keyword evidence="6 7" id="KW-0511">Multifunctional enzyme</keyword>
<dbReference type="SUPFAM" id="SSF55021">
    <property type="entry name" value="ACT-like"/>
    <property type="match status" value="2"/>
</dbReference>
<dbReference type="OrthoDB" id="9758038at2"/>
<dbReference type="HAMAP" id="MF_00277">
    <property type="entry name" value="PII_uridylyl_transf"/>
    <property type="match status" value="1"/>
</dbReference>
<dbReference type="InterPro" id="IPR045865">
    <property type="entry name" value="ACT-like_dom_sf"/>
</dbReference>
<evidence type="ECO:0000256" key="1">
    <source>
        <dbReference type="ARBA" id="ARBA00022679"/>
    </source>
</evidence>
<organism evidence="10 11">
    <name type="scientific">Lujinxingia vulgaris</name>
    <dbReference type="NCBI Taxonomy" id="2600176"/>
    <lineage>
        <taxon>Bacteria</taxon>
        <taxon>Deltaproteobacteria</taxon>
        <taxon>Bradymonadales</taxon>
        <taxon>Lujinxingiaceae</taxon>
        <taxon>Lujinxingia</taxon>
    </lineage>
</organism>
<dbReference type="PANTHER" id="PTHR47320:SF1">
    <property type="entry name" value="BIFUNCTIONAL URIDYLYLTRANSFERASE_URIDYLYL-REMOVING ENZYME"/>
    <property type="match status" value="1"/>
</dbReference>
<evidence type="ECO:0000313" key="11">
    <source>
        <dbReference type="Proteomes" id="UP000321412"/>
    </source>
</evidence>
<reference evidence="10 11" key="1">
    <citation type="submission" date="2019-08" db="EMBL/GenBank/DDBJ databases">
        <title>Bradymonadales sp. TMQ4.</title>
        <authorList>
            <person name="Liang Q."/>
        </authorList>
    </citation>
    <scope>NUCLEOTIDE SEQUENCE [LARGE SCALE GENOMIC DNA]</scope>
    <source>
        <strain evidence="10 11">TMQ4</strain>
    </source>
</reference>
<dbReference type="RefSeq" id="WP_146980127.1">
    <property type="nucleotide sequence ID" value="NZ_VOSM01000002.1"/>
</dbReference>
<proteinExistence type="inferred from homology"/>
<dbReference type="SUPFAM" id="SSF81301">
    <property type="entry name" value="Nucleotidyltransferase"/>
    <property type="match status" value="1"/>
</dbReference>
<protein>
    <recommendedName>
        <fullName evidence="7">Bifunctional uridylyltransferase/uridylyl-removing enzyme</fullName>
        <shortName evidence="7">UTase/UR</shortName>
    </recommendedName>
    <alternativeName>
        <fullName evidence="7">Bifunctional [protein-PII] modification enzyme</fullName>
    </alternativeName>
    <alternativeName>
        <fullName evidence="7">Bifunctional nitrogen sensor protein</fullName>
    </alternativeName>
    <domain>
        <recommendedName>
            <fullName evidence="7">[Protein-PII] uridylyltransferase</fullName>
            <shortName evidence="7">PII uridylyltransferase</shortName>
            <shortName evidence="7">UTase</shortName>
            <ecNumber evidence="7">2.7.7.59</ecNumber>
        </recommendedName>
    </domain>
    <domain>
        <recommendedName>
            <fullName evidence="7">[Protein-PII]-UMP uridylyl-removing enzyme</fullName>
            <shortName evidence="7">UR</shortName>
            <ecNumber evidence="7">3.1.4.-</ecNumber>
        </recommendedName>
    </domain>
</protein>
<keyword evidence="11" id="KW-1185">Reference proteome</keyword>
<comment type="activity regulation">
    <text evidence="7">Uridylyltransferase (UTase) activity is inhibited by glutamine, while glutamine activates uridylyl-removing (UR) activity.</text>
</comment>